<dbReference type="InterPro" id="IPR011009">
    <property type="entry name" value="Kinase-like_dom_sf"/>
</dbReference>
<accession>A0A387BIU5</accession>
<dbReference type="SMART" id="SM00220">
    <property type="entry name" value="S_TKc"/>
    <property type="match status" value="1"/>
</dbReference>
<dbReference type="GO" id="GO:0005524">
    <property type="term" value="F:ATP binding"/>
    <property type="evidence" value="ECO:0007669"/>
    <property type="project" value="InterPro"/>
</dbReference>
<dbReference type="CDD" id="cd14014">
    <property type="entry name" value="STKc_PknB_like"/>
    <property type="match status" value="1"/>
</dbReference>
<dbReference type="SUPFAM" id="SSF56112">
    <property type="entry name" value="Protein kinase-like (PK-like)"/>
    <property type="match status" value="1"/>
</dbReference>
<name>A0A387BIU5_9MICO</name>
<dbReference type="Gene3D" id="1.10.510.10">
    <property type="entry name" value="Transferase(Phosphotransferase) domain 1"/>
    <property type="match status" value="1"/>
</dbReference>
<dbReference type="InterPro" id="IPR008271">
    <property type="entry name" value="Ser/Thr_kinase_AS"/>
</dbReference>
<dbReference type="InterPro" id="IPR052751">
    <property type="entry name" value="Plant_MAPKKK"/>
</dbReference>
<protein>
    <submittedName>
        <fullName evidence="2">Serine/threonine protein kinase</fullName>
    </submittedName>
</protein>
<keyword evidence="2" id="KW-0723">Serine/threonine-protein kinase</keyword>
<dbReference type="PANTHER" id="PTHR48011">
    <property type="entry name" value="CCR4-NOT TRANSCRIPTIONAL COMPLEX SUBUNIT CAF120-RELATED"/>
    <property type="match status" value="1"/>
</dbReference>
<evidence type="ECO:0000313" key="2">
    <source>
        <dbReference type="EMBL" id="AYG02608.1"/>
    </source>
</evidence>
<dbReference type="PANTHER" id="PTHR48011:SF4">
    <property type="entry name" value="MITOGEN-ACTIVATED PROTEIN KINASE KINASE KINASE 19"/>
    <property type="match status" value="1"/>
</dbReference>
<evidence type="ECO:0000313" key="3">
    <source>
        <dbReference type="Proteomes" id="UP000275069"/>
    </source>
</evidence>
<organism evidence="2 3">
    <name type="scientific">Gryllotalpicola protaetiae</name>
    <dbReference type="NCBI Taxonomy" id="2419771"/>
    <lineage>
        <taxon>Bacteria</taxon>
        <taxon>Bacillati</taxon>
        <taxon>Actinomycetota</taxon>
        <taxon>Actinomycetes</taxon>
        <taxon>Micrococcales</taxon>
        <taxon>Microbacteriaceae</taxon>
        <taxon>Gryllotalpicola</taxon>
    </lineage>
</organism>
<dbReference type="AlphaFoldDB" id="A0A387BIU5"/>
<dbReference type="OrthoDB" id="9762169at2"/>
<dbReference type="GO" id="GO:0007165">
    <property type="term" value="P:signal transduction"/>
    <property type="evidence" value="ECO:0007669"/>
    <property type="project" value="TreeGrafter"/>
</dbReference>
<dbReference type="GO" id="GO:0004674">
    <property type="term" value="F:protein serine/threonine kinase activity"/>
    <property type="evidence" value="ECO:0007669"/>
    <property type="project" value="UniProtKB-KW"/>
</dbReference>
<dbReference type="EMBL" id="CP032624">
    <property type="protein sequence ID" value="AYG02608.1"/>
    <property type="molecule type" value="Genomic_DNA"/>
</dbReference>
<dbReference type="PROSITE" id="PS50011">
    <property type="entry name" value="PROTEIN_KINASE_DOM"/>
    <property type="match status" value="1"/>
</dbReference>
<gene>
    <name evidence="2" type="ORF">D7I44_03100</name>
</gene>
<dbReference type="InterPro" id="IPR000719">
    <property type="entry name" value="Prot_kinase_dom"/>
</dbReference>
<keyword evidence="3" id="KW-1185">Reference proteome</keyword>
<evidence type="ECO:0000259" key="1">
    <source>
        <dbReference type="PROSITE" id="PS50011"/>
    </source>
</evidence>
<dbReference type="KEGG" id="gry:D7I44_03100"/>
<feature type="domain" description="Protein kinase" evidence="1">
    <location>
        <begin position="1"/>
        <end position="180"/>
    </location>
</feature>
<dbReference type="PROSITE" id="PS00108">
    <property type="entry name" value="PROTEIN_KINASE_ST"/>
    <property type="match status" value="1"/>
</dbReference>
<keyword evidence="2" id="KW-0418">Kinase</keyword>
<reference evidence="2 3" key="1">
    <citation type="submission" date="2018-09" db="EMBL/GenBank/DDBJ databases">
        <title>Genome sequencing of strain 2DFW10M-5.</title>
        <authorList>
            <person name="Heo J."/>
            <person name="Kim S.-J."/>
            <person name="Kwon S.-W."/>
        </authorList>
    </citation>
    <scope>NUCLEOTIDE SEQUENCE [LARGE SCALE GENOMIC DNA]</scope>
    <source>
        <strain evidence="2 3">2DFW10M-5</strain>
    </source>
</reference>
<proteinExistence type="predicted"/>
<dbReference type="Pfam" id="PF00069">
    <property type="entry name" value="Pkinase"/>
    <property type="match status" value="1"/>
</dbReference>
<dbReference type="Proteomes" id="UP000275069">
    <property type="component" value="Chromosome"/>
</dbReference>
<keyword evidence="2" id="KW-0808">Transferase</keyword>
<sequence length="193" mass="20336">MELVRGGTLRRRLDANGATPGLTAQLAVELGAALAYLHADGIIHRDLKPENILLATAPGGRVTTKLVDFGIAQLLGDDRLTSEQNILGTAAYLAPEQVMGDGAGPASDIYALGLVLLECLTGERPFRGTTVEAAIARLSQDPPLPDTLDLQWRTMLTAMTAREPGERPTAAQVAAIAPRLPREPIGSGERQAA</sequence>